<dbReference type="PANTHER" id="PTHR46361:SF3">
    <property type="entry name" value="ELECTRON CARRIER_ PROTEIN DISULFIDE OXIDOREDUCTASE"/>
    <property type="match status" value="1"/>
</dbReference>
<dbReference type="Pfam" id="PF04784">
    <property type="entry name" value="DUF547"/>
    <property type="match status" value="1"/>
</dbReference>
<feature type="domain" description="PRELI/MSF1" evidence="3">
    <location>
        <begin position="1"/>
        <end position="171"/>
    </location>
</feature>
<evidence type="ECO:0000256" key="2">
    <source>
        <dbReference type="SAM" id="Phobius"/>
    </source>
</evidence>
<evidence type="ECO:0000256" key="1">
    <source>
        <dbReference type="SAM" id="MobiDB-lite"/>
    </source>
</evidence>
<dbReference type="InterPro" id="IPR006869">
    <property type="entry name" value="DUF547"/>
</dbReference>
<dbReference type="EMBL" id="ML005625">
    <property type="protein sequence ID" value="RKP17921.1"/>
    <property type="molecule type" value="Genomic_DNA"/>
</dbReference>
<organism evidence="4 5">
    <name type="scientific">Rozella allomycis (strain CSF55)</name>
    <dbReference type="NCBI Taxonomy" id="988480"/>
    <lineage>
        <taxon>Eukaryota</taxon>
        <taxon>Fungi</taxon>
        <taxon>Fungi incertae sedis</taxon>
        <taxon>Cryptomycota</taxon>
        <taxon>Cryptomycota incertae sedis</taxon>
        <taxon>Rozella</taxon>
    </lineage>
</organism>
<proteinExistence type="predicted"/>
<dbReference type="PANTHER" id="PTHR46361">
    <property type="entry name" value="ELECTRON CARRIER/ PROTEIN DISULFIDE OXIDOREDUCTASE"/>
    <property type="match status" value="1"/>
</dbReference>
<keyword evidence="2" id="KW-0812">Transmembrane</keyword>
<feature type="transmembrane region" description="Helical" evidence="2">
    <location>
        <begin position="223"/>
        <end position="245"/>
    </location>
</feature>
<dbReference type="InterPro" id="IPR006797">
    <property type="entry name" value="PRELI/MSF1_dom"/>
</dbReference>
<dbReference type="Pfam" id="PF04707">
    <property type="entry name" value="PRELI"/>
    <property type="match status" value="1"/>
</dbReference>
<evidence type="ECO:0000259" key="3">
    <source>
        <dbReference type="PROSITE" id="PS50904"/>
    </source>
</evidence>
<gene>
    <name evidence="4" type="ORF">ROZALSC1DRAFT_30321</name>
</gene>
<feature type="region of interest" description="Disordered" evidence="1">
    <location>
        <begin position="292"/>
        <end position="346"/>
    </location>
</feature>
<feature type="compositionally biased region" description="Basic and acidic residues" evidence="1">
    <location>
        <begin position="310"/>
        <end position="323"/>
    </location>
</feature>
<feature type="transmembrane region" description="Helical" evidence="2">
    <location>
        <begin position="252"/>
        <end position="269"/>
    </location>
</feature>
<accession>A0A4P9YGY5</accession>
<reference evidence="5" key="1">
    <citation type="journal article" date="2018" name="Nat. Microbiol.">
        <title>Leveraging single-cell genomics to expand the fungal tree of life.</title>
        <authorList>
            <person name="Ahrendt S.R."/>
            <person name="Quandt C.A."/>
            <person name="Ciobanu D."/>
            <person name="Clum A."/>
            <person name="Salamov A."/>
            <person name="Andreopoulos B."/>
            <person name="Cheng J.F."/>
            <person name="Woyke T."/>
            <person name="Pelin A."/>
            <person name="Henrissat B."/>
            <person name="Reynolds N.K."/>
            <person name="Benny G.L."/>
            <person name="Smith M.E."/>
            <person name="James T.Y."/>
            <person name="Grigoriev I.V."/>
        </authorList>
    </citation>
    <scope>NUCLEOTIDE SEQUENCE [LARGE SCALE GENOMIC DNA]</scope>
    <source>
        <strain evidence="5">CSF55</strain>
    </source>
</reference>
<evidence type="ECO:0000313" key="5">
    <source>
        <dbReference type="Proteomes" id="UP000281549"/>
    </source>
</evidence>
<keyword evidence="2" id="KW-1133">Transmembrane helix</keyword>
<protein>
    <submittedName>
        <fullName evidence="4">MSF1-domain-containing protein</fullName>
    </submittedName>
</protein>
<name>A0A4P9YGY5_ROZAC</name>
<dbReference type="AlphaFoldDB" id="A0A4P9YGY5"/>
<dbReference type="PROSITE" id="PS50904">
    <property type="entry name" value="PRELI_MSF1"/>
    <property type="match status" value="1"/>
</dbReference>
<sequence>MKESKLETFVYEYDWDLVIESYMRRYPKHPRFPVLRDTKIVKEERDGQKYYVERQCFVEAEAPGWLKRSFGVDCFEFLQKTTIDYELKTMKIENRNVTYSEKVKMVERCEYRVYDNNPSFTYFEQQATLELPKFPLSSVVEQYIMKSYSKNTKDGRKNDILFIQDTIRERQGIDVKDNSQVQSNPECSKENVPMINEESQNSTQTIVEGGKDSFSNIFHNSSALIKIFTFLTISNVLFPFFINFLPINASQGFTLGSMTTLSLILYILWKDDKFQPLILDLIKSSKIENERVSTSEPSIQKDENDENLNDEEKAENNNDRGSDILDIESENSDSSSIEFDDVDEEENKEKSIMNTSTYYIDNELENLLKMGDPLGIDVEVPFWITRWIDGKSIVFYITKFTFKNCVYLNQHQASEFISLDRQLSKIKATNFDLKLVGLPKIKNSKFIFNLYVDGRLEQLNSFVKKVITKELRQNDKAWVLISEFFCKKFVRSNVSLDSKQLKAQERLSQNSLWQGLIIQVKWRTCANEVYLILTESHIITYDSSGNSWFYLMNNVDNVEFKDGIDIKFPNHFLVEIEFVNKQRLYFLTTEKIHADEIINVIEKRRNEKFMGNMYSYPRKPTIMSLAWPNLQQSIFTNINTSSDKIILNKRIIYFERLNDDPVLLSKNLLEEILMVFQYFTNGKCLITKELVDKLHLFGLNVCKLAALNLQKMDDHEKLVFYINVYHTLVIHSFLDIGRPTTMAVRKKLQQLACYDLGGYIYSITDIEHGILRSKSTSPIVMKNQLITKLVIRFKFSSTDPRNKHAPLYLAEPRINFVLNTGTQSSIYHVYILSIENLDSQLDHIAKHFFNEQLVIDHKNHCIHLPRICLWYMRDFCSSKAALLDSLFCYFPKSMQSDINALALVPHRRTIRRRAVSNKTDDEEIVAARPMESSLRGKFRIKYCDYEWNARGVFFRGHDDIENCPLLK</sequence>
<evidence type="ECO:0000313" key="4">
    <source>
        <dbReference type="EMBL" id="RKP17921.1"/>
    </source>
</evidence>
<dbReference type="Proteomes" id="UP000281549">
    <property type="component" value="Unassembled WGS sequence"/>
</dbReference>
<keyword evidence="2" id="KW-0472">Membrane</keyword>